<keyword evidence="1" id="KW-0812">Transmembrane</keyword>
<dbReference type="GO" id="GO:0055085">
    <property type="term" value="P:transmembrane transport"/>
    <property type="evidence" value="ECO:0007669"/>
    <property type="project" value="InterPro"/>
</dbReference>
<evidence type="ECO:0008006" key="4">
    <source>
        <dbReference type="Google" id="ProtNLM"/>
    </source>
</evidence>
<dbReference type="PANTHER" id="PTHR38643:SF1">
    <property type="entry name" value="PURINE NUCLEOSIDE PERMEASE C285.05-RELATED"/>
    <property type="match status" value="1"/>
</dbReference>
<proteinExistence type="predicted"/>
<dbReference type="Proteomes" id="UP000298390">
    <property type="component" value="Unassembled WGS sequence"/>
</dbReference>
<evidence type="ECO:0000256" key="1">
    <source>
        <dbReference type="SAM" id="Phobius"/>
    </source>
</evidence>
<feature type="transmembrane region" description="Helical" evidence="1">
    <location>
        <begin position="23"/>
        <end position="48"/>
    </location>
</feature>
<accession>A0A4Y9Y729</accession>
<dbReference type="InterPro" id="IPR009486">
    <property type="entry name" value="Pur_nuclsid_perm"/>
</dbReference>
<dbReference type="PANTHER" id="PTHR38643">
    <property type="entry name" value="PURINE NUCLEOSIDE PERMEASE C285.05-RELATED"/>
    <property type="match status" value="1"/>
</dbReference>
<evidence type="ECO:0000313" key="2">
    <source>
        <dbReference type="EMBL" id="TFY57583.1"/>
    </source>
</evidence>
<feature type="transmembrane region" description="Helical" evidence="1">
    <location>
        <begin position="54"/>
        <end position="77"/>
    </location>
</feature>
<organism evidence="2 3">
    <name type="scientific">Rhodofomes roseus</name>
    <dbReference type="NCBI Taxonomy" id="34475"/>
    <lineage>
        <taxon>Eukaryota</taxon>
        <taxon>Fungi</taxon>
        <taxon>Dikarya</taxon>
        <taxon>Basidiomycota</taxon>
        <taxon>Agaricomycotina</taxon>
        <taxon>Agaricomycetes</taxon>
        <taxon>Polyporales</taxon>
        <taxon>Rhodofomes</taxon>
    </lineage>
</organism>
<evidence type="ECO:0000313" key="3">
    <source>
        <dbReference type="Proteomes" id="UP000298390"/>
    </source>
</evidence>
<dbReference type="GO" id="GO:0005783">
    <property type="term" value="C:endoplasmic reticulum"/>
    <property type="evidence" value="ECO:0007669"/>
    <property type="project" value="TreeGrafter"/>
</dbReference>
<feature type="transmembrane region" description="Helical" evidence="1">
    <location>
        <begin position="210"/>
        <end position="232"/>
    </location>
</feature>
<sequence length="688" mass="74365">MSSLSESDIETLQQIGHDTVQSIVALVVEAILWTIYFVLVFKAGLILLSPKSRSSISISIFIVIGLMFLLDTATSIIDVNNAIREITFTLTSTSPESLADRYELTDNLPWPVQSALYAYMKRTTVVICDYIGDNCGGNSDDLLQDMVEYRHTIGAQVNRMRSRKTRVERIMTILVESGILYFLFFLEAVVTDSGDIGELEGSTPQLAFASTVWTYMTSHILGIYPVVIVILVHSHKSYIDDTTTVAIATPGTASYSSPASSRAYWGSRRTLPKAHQAHAVELDALDSPPVAKHAIRTISEGTASAADLTFSPEFKEDSEKLASTVEAVISPKVFIIDYYNDEQDAWLDIPEFNLLEQNITLPGLSMMYPDIHCTSDGSVCQLVTGEGEINAGLSTFALALSPEFNLTQTYFLLAGDAGISPEVATVGSVAFAQFAVQVAMQYEIDAREKPENFSTGYVPQGSTSISQYPQYIYGTEVFQLNDALRQLAIALAKTATLNDTASAQAYRAQYTNAGPNFAPALTAPTVVGCDTATSDNWWSGALLAGAFENFTTLVTNGSATYCTTQQEDNAVLEALLRGQLARRTDFSRVIHMRTGSDFDRPPPGVSVAQNLFFADGGYNAAIRNLYVAGIKVVEGILDGWNDAFAAGIPPHNFVGDIFGSLGGSPAFGPGSLFNGTGAPSVPLHYSCV</sequence>
<gene>
    <name evidence="2" type="ORF">EVJ58_g6934</name>
</gene>
<comment type="caution">
    <text evidence="2">The sequence shown here is derived from an EMBL/GenBank/DDBJ whole genome shotgun (WGS) entry which is preliminary data.</text>
</comment>
<dbReference type="AlphaFoldDB" id="A0A4Y9Y729"/>
<dbReference type="Pfam" id="PF06516">
    <property type="entry name" value="NUP"/>
    <property type="match status" value="1"/>
</dbReference>
<name>A0A4Y9Y729_9APHY</name>
<keyword evidence="1" id="KW-1133">Transmembrane helix</keyword>
<dbReference type="STRING" id="34475.A0A4Y9Y729"/>
<dbReference type="EMBL" id="SEKV01000417">
    <property type="protein sequence ID" value="TFY57583.1"/>
    <property type="molecule type" value="Genomic_DNA"/>
</dbReference>
<reference evidence="2 3" key="1">
    <citation type="submission" date="2019-01" db="EMBL/GenBank/DDBJ databases">
        <title>Genome sequencing of the rare red list fungi Fomitopsis rosea.</title>
        <authorList>
            <person name="Buettner E."/>
            <person name="Kellner H."/>
        </authorList>
    </citation>
    <scope>NUCLEOTIDE SEQUENCE [LARGE SCALE GENOMIC DNA]</scope>
    <source>
        <strain evidence="2 3">DSM 105464</strain>
    </source>
</reference>
<keyword evidence="1" id="KW-0472">Membrane</keyword>
<protein>
    <recommendedName>
        <fullName evidence="4">Purine nucleoside permease</fullName>
    </recommendedName>
</protein>
<feature type="transmembrane region" description="Helical" evidence="1">
    <location>
        <begin position="170"/>
        <end position="190"/>
    </location>
</feature>